<dbReference type="AlphaFoldDB" id="A0A0R1SFU4"/>
<dbReference type="OrthoDB" id="2333193at2"/>
<dbReference type="RefSeq" id="WP_010623934.1">
    <property type="nucleotide sequence ID" value="NZ_AZFA01000002.1"/>
</dbReference>
<name>A0A0R1SFU4_9LACO</name>
<reference evidence="1 2" key="1">
    <citation type="journal article" date="2015" name="Genome Announc.">
        <title>Expanding the biotechnology potential of lactobacilli through comparative genomics of 213 strains and associated genera.</title>
        <authorList>
            <person name="Sun Z."/>
            <person name="Harris H.M."/>
            <person name="McCann A."/>
            <person name="Guo C."/>
            <person name="Argimon S."/>
            <person name="Zhang W."/>
            <person name="Yang X."/>
            <person name="Jeffery I.B."/>
            <person name="Cooney J.C."/>
            <person name="Kagawa T.F."/>
            <person name="Liu W."/>
            <person name="Song Y."/>
            <person name="Salvetti E."/>
            <person name="Wrobel A."/>
            <person name="Rasinkangas P."/>
            <person name="Parkhill J."/>
            <person name="Rea M.C."/>
            <person name="O'Sullivan O."/>
            <person name="Ritari J."/>
            <person name="Douillard F.P."/>
            <person name="Paul Ross R."/>
            <person name="Yang R."/>
            <person name="Briner A.E."/>
            <person name="Felis G.E."/>
            <person name="de Vos W.M."/>
            <person name="Barrangou R."/>
            <person name="Klaenhammer T.R."/>
            <person name="Caufield P.W."/>
            <person name="Cui Y."/>
            <person name="Zhang H."/>
            <person name="O'Toole P.W."/>
        </authorList>
    </citation>
    <scope>NUCLEOTIDE SEQUENCE [LARGE SCALE GENOMIC DNA]</scope>
    <source>
        <strain evidence="1 2">DSM 14857</strain>
    </source>
</reference>
<keyword evidence="2" id="KW-1185">Reference proteome</keyword>
<proteinExistence type="predicted"/>
<comment type="caution">
    <text evidence="1">The sequence shown here is derived from an EMBL/GenBank/DDBJ whole genome shotgun (WGS) entry which is preliminary data.</text>
</comment>
<dbReference type="EMBL" id="AZFA01000002">
    <property type="protein sequence ID" value="KRL68097.1"/>
    <property type="molecule type" value="Genomic_DNA"/>
</dbReference>
<dbReference type="STRING" id="1423815.FC27_GL000831"/>
<evidence type="ECO:0000313" key="1">
    <source>
        <dbReference type="EMBL" id="KRL68097.1"/>
    </source>
</evidence>
<accession>A0A0R1SFU4</accession>
<sequence length="187" mass="21003">MVTDKNGDPQSHIGENLQLKTPSELIDGAVGNFSIKIDNLKPNTAYENMYSIRWYNPGTQLFSEYVDVPRFKTLPIPKPVNIDPNKVKVEVFSDHIVVTDNTARNSKDEESKLNSYRVSDNLVLGSSNTSNFVWIGMKDLKPGTTYTDKYGIYWENSSGESNRVKVSFTTLSDTTKSDTTTEDTTTE</sequence>
<organism evidence="1 2">
    <name type="scientific">Companilactobacillus versmoldensis DSM 14857 = KCTC 3814</name>
    <dbReference type="NCBI Taxonomy" id="1423815"/>
    <lineage>
        <taxon>Bacteria</taxon>
        <taxon>Bacillati</taxon>
        <taxon>Bacillota</taxon>
        <taxon>Bacilli</taxon>
        <taxon>Lactobacillales</taxon>
        <taxon>Lactobacillaceae</taxon>
        <taxon>Companilactobacillus</taxon>
    </lineage>
</organism>
<gene>
    <name evidence="1" type="ORF">FC27_GL000831</name>
</gene>
<protein>
    <submittedName>
        <fullName evidence="1">Uncharacterized protein</fullName>
    </submittedName>
</protein>
<dbReference type="Proteomes" id="UP000051647">
    <property type="component" value="Unassembled WGS sequence"/>
</dbReference>
<evidence type="ECO:0000313" key="2">
    <source>
        <dbReference type="Proteomes" id="UP000051647"/>
    </source>
</evidence>
<dbReference type="PATRIC" id="fig|1423815.3.peg.842"/>